<gene>
    <name evidence="1" type="ORF">H0A36_18615</name>
</gene>
<dbReference type="GO" id="GO:0019290">
    <property type="term" value="P:siderophore biosynthetic process"/>
    <property type="evidence" value="ECO:0007669"/>
    <property type="project" value="InterPro"/>
</dbReference>
<evidence type="ECO:0000313" key="2">
    <source>
        <dbReference type="Proteomes" id="UP000569732"/>
    </source>
</evidence>
<dbReference type="Gene3D" id="3.40.50.720">
    <property type="entry name" value="NAD(P)-binding Rossmann-like Domain"/>
    <property type="match status" value="1"/>
</dbReference>
<dbReference type="EMBL" id="JACCKB010000033">
    <property type="protein sequence ID" value="NYZ68031.1"/>
    <property type="molecule type" value="Genomic_DNA"/>
</dbReference>
<organism evidence="1 2">
    <name type="scientific">Spartinivicinus marinus</name>
    <dbReference type="NCBI Taxonomy" id="2994442"/>
    <lineage>
        <taxon>Bacteria</taxon>
        <taxon>Pseudomonadati</taxon>
        <taxon>Pseudomonadota</taxon>
        <taxon>Gammaproteobacteria</taxon>
        <taxon>Oceanospirillales</taxon>
        <taxon>Zooshikellaceae</taxon>
        <taxon>Spartinivicinus</taxon>
    </lineage>
</organism>
<dbReference type="Pfam" id="PF00106">
    <property type="entry name" value="adh_short"/>
    <property type="match status" value="1"/>
</dbReference>
<dbReference type="InterPro" id="IPR002347">
    <property type="entry name" value="SDR_fam"/>
</dbReference>
<dbReference type="PRINTS" id="PR01397">
    <property type="entry name" value="DHBDHDRGNASE"/>
</dbReference>
<dbReference type="PANTHER" id="PTHR43431:SF7">
    <property type="entry name" value="OXIDOREDUCTASE, SHORT CHAIN DEHYDROGENASE_REDUCTASE FAMILY (AFU_ORTHOLOGUE AFUA_5G14000)"/>
    <property type="match status" value="1"/>
</dbReference>
<name>A0A853IDM6_9GAMM</name>
<dbReference type="AlphaFoldDB" id="A0A853IDM6"/>
<dbReference type="GO" id="GO:0008667">
    <property type="term" value="F:2,3-dihydro-2,3-dihydroxybenzoate dehydrogenase activity"/>
    <property type="evidence" value="ECO:0007669"/>
    <property type="project" value="InterPro"/>
</dbReference>
<dbReference type="PANTHER" id="PTHR43431">
    <property type="entry name" value="OXIDOREDUCTASE, SHORT CHAIN DEHYDROGENASE/REDUCTASE FAMILY (AFU_ORTHOLOGUE AFUA_5G14000)"/>
    <property type="match status" value="1"/>
</dbReference>
<reference evidence="1 2" key="1">
    <citation type="submission" date="2020-07" db="EMBL/GenBank/DDBJ databases">
        <title>Endozoicomonas sp. nov., isolated from sediment.</title>
        <authorList>
            <person name="Gu T."/>
        </authorList>
    </citation>
    <scope>NUCLEOTIDE SEQUENCE [LARGE SCALE GENOMIC DNA]</scope>
    <source>
        <strain evidence="1 2">SM1973</strain>
    </source>
</reference>
<keyword evidence="2" id="KW-1185">Reference proteome</keyword>
<dbReference type="SUPFAM" id="SSF51735">
    <property type="entry name" value="NAD(P)-binding Rossmann-fold domains"/>
    <property type="match status" value="1"/>
</dbReference>
<dbReference type="InterPro" id="IPR003560">
    <property type="entry name" value="DHB_DH"/>
</dbReference>
<comment type="caution">
    <text evidence="1">The sequence shown here is derived from an EMBL/GenBank/DDBJ whole genome shotgun (WGS) entry which is preliminary data.</text>
</comment>
<proteinExistence type="predicted"/>
<dbReference type="InterPro" id="IPR036291">
    <property type="entry name" value="NAD(P)-bd_dom_sf"/>
</dbReference>
<accession>A0A853IDM6</accession>
<sequence length="238" mass="25504">MKASHSYTLIIGAGQGLGRSLALKFAQEGHNIALMARKTQTIENIASDVMALNQKALCIAADVTDIGSITKSIQQTQSEWGTPDAVIYNAGALQPGTVIELTPEQFESLWKVNCMGAFLVANTILPAMIARGSGSFLLTGATASIRASAKVPGFAVGKFGLRALAQSMAREYGPQGIHVAHVLLDGMIGNAAPLIQSTKQNLRHMNPNAIAAEYWKLHQQHPTTWTSELDLRTAIEHF</sequence>
<dbReference type="RefSeq" id="WP_180570047.1">
    <property type="nucleotide sequence ID" value="NZ_JACCKB010000033.1"/>
</dbReference>
<dbReference type="Proteomes" id="UP000569732">
    <property type="component" value="Unassembled WGS sequence"/>
</dbReference>
<evidence type="ECO:0000313" key="1">
    <source>
        <dbReference type="EMBL" id="NYZ68031.1"/>
    </source>
</evidence>
<protein>
    <submittedName>
        <fullName evidence="1">SDR family NAD(P)-dependent oxidoreductase</fullName>
    </submittedName>
</protein>